<dbReference type="EMBL" id="JAPFFI010000004">
    <property type="protein sequence ID" value="KAJ6395536.1"/>
    <property type="molecule type" value="Genomic_DNA"/>
</dbReference>
<evidence type="ECO:0008006" key="3">
    <source>
        <dbReference type="Google" id="ProtNLM"/>
    </source>
</evidence>
<dbReference type="Proteomes" id="UP001141253">
    <property type="component" value="Chromosome 4"/>
</dbReference>
<evidence type="ECO:0000313" key="1">
    <source>
        <dbReference type="EMBL" id="KAJ6395536.1"/>
    </source>
</evidence>
<protein>
    <recommendedName>
        <fullName evidence="3">NADH dehydrogenase subunit 1</fullName>
    </recommendedName>
</protein>
<name>A0ABQ9C7F4_9ROSI</name>
<sequence length="25" mass="3000">MCSIRIVPLEYLKLMKLFIPLFMLS</sequence>
<organism evidence="1 2">
    <name type="scientific">Salix suchowensis</name>
    <dbReference type="NCBI Taxonomy" id="1278906"/>
    <lineage>
        <taxon>Eukaryota</taxon>
        <taxon>Viridiplantae</taxon>
        <taxon>Streptophyta</taxon>
        <taxon>Embryophyta</taxon>
        <taxon>Tracheophyta</taxon>
        <taxon>Spermatophyta</taxon>
        <taxon>Magnoliopsida</taxon>
        <taxon>eudicotyledons</taxon>
        <taxon>Gunneridae</taxon>
        <taxon>Pentapetalae</taxon>
        <taxon>rosids</taxon>
        <taxon>fabids</taxon>
        <taxon>Malpighiales</taxon>
        <taxon>Salicaceae</taxon>
        <taxon>Saliceae</taxon>
        <taxon>Salix</taxon>
    </lineage>
</organism>
<gene>
    <name evidence="1" type="ORF">OIU77_020727</name>
</gene>
<accession>A0ABQ9C7F4</accession>
<proteinExistence type="predicted"/>
<keyword evidence="2" id="KW-1185">Reference proteome</keyword>
<reference evidence="1" key="2">
    <citation type="journal article" date="2023" name="Int. J. Mol. Sci.">
        <title>De Novo Assembly and Annotation of 11 Diverse Shrub Willow (Salix) Genomes Reveals Novel Gene Organization in Sex-Linked Regions.</title>
        <authorList>
            <person name="Hyden B."/>
            <person name="Feng K."/>
            <person name="Yates T.B."/>
            <person name="Jawdy S."/>
            <person name="Cereghino C."/>
            <person name="Smart L.B."/>
            <person name="Muchero W."/>
        </authorList>
    </citation>
    <scope>NUCLEOTIDE SEQUENCE</scope>
    <source>
        <tissue evidence="1">Shoot tip</tissue>
    </source>
</reference>
<comment type="caution">
    <text evidence="1">The sequence shown here is derived from an EMBL/GenBank/DDBJ whole genome shotgun (WGS) entry which is preliminary data.</text>
</comment>
<evidence type="ECO:0000313" key="2">
    <source>
        <dbReference type="Proteomes" id="UP001141253"/>
    </source>
</evidence>
<reference evidence="1" key="1">
    <citation type="submission" date="2022-10" db="EMBL/GenBank/DDBJ databases">
        <authorList>
            <person name="Hyden B.L."/>
            <person name="Feng K."/>
            <person name="Yates T."/>
            <person name="Jawdy S."/>
            <person name="Smart L.B."/>
            <person name="Muchero W."/>
        </authorList>
    </citation>
    <scope>NUCLEOTIDE SEQUENCE</scope>
    <source>
        <tissue evidence="1">Shoot tip</tissue>
    </source>
</reference>